<accession>A0ABV1BLG4</accession>
<evidence type="ECO:0000313" key="1">
    <source>
        <dbReference type="EMBL" id="MEQ2372546.1"/>
    </source>
</evidence>
<reference evidence="1 2" key="1">
    <citation type="submission" date="2024-03" db="EMBL/GenBank/DDBJ databases">
        <title>Human intestinal bacterial collection.</title>
        <authorList>
            <person name="Pauvert C."/>
            <person name="Hitch T.C.A."/>
            <person name="Clavel T."/>
        </authorList>
    </citation>
    <scope>NUCLEOTIDE SEQUENCE [LARGE SCALE GENOMIC DNA]</scope>
    <source>
        <strain evidence="1 2">CLA-JM-H16</strain>
    </source>
</reference>
<dbReference type="Pfam" id="PF10076">
    <property type="entry name" value="Phage_Mu_Gp48"/>
    <property type="match status" value="1"/>
</dbReference>
<keyword evidence="2" id="KW-1185">Reference proteome</keyword>
<dbReference type="InterPro" id="IPR018755">
    <property type="entry name" value="Phage_Mu_Gp48"/>
</dbReference>
<evidence type="ECO:0000313" key="2">
    <source>
        <dbReference type="Proteomes" id="UP001473063"/>
    </source>
</evidence>
<gene>
    <name evidence="1" type="ORF">WMO28_16840</name>
</gene>
<sequence length="177" mass="20824">MHVKVNYPDAVMQIREIKCSVKAGDIIGEKLENHIQELDDNITVKESRKSGIERRERILNIQPSSSSDLETRKIAVIARWCIPTMYTERILQKRLQSMLGDGYNLEVNIQQKTVSVTLQLKHYKNRKIIWEMLEGIVPLDQIIDVIIIYNTYRAYKPFTYKELKVKTYDQLRTEVIQ</sequence>
<organism evidence="1 2">
    <name type="scientific">Blautia aquisgranensis</name>
    <dbReference type="NCBI Taxonomy" id="3133153"/>
    <lineage>
        <taxon>Bacteria</taxon>
        <taxon>Bacillati</taxon>
        <taxon>Bacillota</taxon>
        <taxon>Clostridia</taxon>
        <taxon>Lachnospirales</taxon>
        <taxon>Lachnospiraceae</taxon>
        <taxon>Blautia</taxon>
    </lineage>
</organism>
<dbReference type="Proteomes" id="UP001473063">
    <property type="component" value="Unassembled WGS sequence"/>
</dbReference>
<name>A0ABV1BLG4_9FIRM</name>
<proteinExistence type="predicted"/>
<comment type="caution">
    <text evidence="1">The sequence shown here is derived from an EMBL/GenBank/DDBJ whole genome shotgun (WGS) entry which is preliminary data.</text>
</comment>
<dbReference type="RefSeq" id="WP_349057715.1">
    <property type="nucleotide sequence ID" value="NZ_JBBMEJ010000056.1"/>
</dbReference>
<protein>
    <submittedName>
        <fullName evidence="1">Phage tail protein</fullName>
    </submittedName>
</protein>
<dbReference type="EMBL" id="JBBMEJ010000056">
    <property type="protein sequence ID" value="MEQ2372546.1"/>
    <property type="molecule type" value="Genomic_DNA"/>
</dbReference>